<proteinExistence type="predicted"/>
<sequence length="821" mass="87838">MPTASTRPNSNLIESVKAPIVALATDGTSLYLADADYGIHKTALSHLFSNAREADGTLLIEREKATVQYAGERPWGGAQAIRIYGNRLFVPLDVLGLGIFDPETLEMVGRYNYYLDDQRGEDYFGGMIVRDAVAKDPATGEPYLDAATGMPDYRQVNYEIRNSSKGKTKNTEMLHPWADLEREARWYYQALDVDVAVQNQRTIAYVAYSLGGVAAVDVTGFDSATPANKLQGNYLGFFPAVPPNGPDETGSQPASLLPYEGAGKLKESGVRAVRVQGNTVYLTDHFAGLVLLEGAAHPESWRGAGAPYNNDDNGIAGDHVPDHENITSFDMSPYDPLDNESLPTAFFQKPCLLATSELNGHGNTLALMDNITLDAAGTVDVLECSGAGGFVFVDLYNLQAASMSARYAITGYFPPTDEIGAAPDGSPSETISIGHTSGVAASADYLYVSDGPHGVSAWKITDEAGYPTDAVHLVGNTVQDEYPVTVAGETIYPPSHTVRSVIDPSGENAWSLCARNGLRRVRVAEIEAGQGAVGAPLLLKLSLQDIYEHNNEVANVDELNFQDHAYDVEFAGNLAFVADGSNGLTVYDVSKDPTVAGSGFFVANLGTVKEKPLFGTAHGVELWIDPASGRRYAVIASGPYGVGVADVTDVHAMRTIKVFQPIKYEDGDVGSADGKASDVEVIGDKAYFAYDSFGVVCYALSDLIADVPEGVDPTVLFKKTTRGTVSYDYRPIALGRFKLQEVPGNEDVDGAATRMKYTVQDGRLNLYIAFGAAGLVKVDFTDPAQPLLVERVDTAAECSDVAISNGRIYLGDGAGGLVFFK</sequence>
<comment type="caution">
    <text evidence="1">The sequence shown here is derived from an EMBL/GenBank/DDBJ whole genome shotgun (WGS) entry which is preliminary data.</text>
</comment>
<evidence type="ECO:0000313" key="2">
    <source>
        <dbReference type="Proteomes" id="UP000317155"/>
    </source>
</evidence>
<gene>
    <name evidence="1" type="ORF">FL622_12120</name>
</gene>
<organism evidence="1 2">
    <name type="scientific">Trichloromonas acetexigens</name>
    <dbReference type="NCBI Taxonomy" id="38815"/>
    <lineage>
        <taxon>Bacteria</taxon>
        <taxon>Pseudomonadati</taxon>
        <taxon>Thermodesulfobacteriota</taxon>
        <taxon>Desulfuromonadia</taxon>
        <taxon>Desulfuromonadales</taxon>
        <taxon>Trichloromonadaceae</taxon>
        <taxon>Trichloromonas</taxon>
    </lineage>
</organism>
<keyword evidence="2" id="KW-1185">Reference proteome</keyword>
<dbReference type="Pfam" id="PF08309">
    <property type="entry name" value="LVIVD"/>
    <property type="match status" value="3"/>
</dbReference>
<dbReference type="InterPro" id="IPR013211">
    <property type="entry name" value="LVIVD"/>
</dbReference>
<accession>A0A550JAX8</accession>
<reference evidence="1 2" key="1">
    <citation type="submission" date="2019-07" db="EMBL/GenBank/DDBJ databases">
        <title>Insights of Desulfuromonas acetexigens electromicrobiology.</title>
        <authorList>
            <person name="Katuri K."/>
            <person name="Sapireddy V."/>
            <person name="Shaw D.R."/>
            <person name="Saikaly P."/>
        </authorList>
    </citation>
    <scope>NUCLEOTIDE SEQUENCE [LARGE SCALE GENOMIC DNA]</scope>
    <source>
        <strain evidence="1 2">2873</strain>
    </source>
</reference>
<dbReference type="AlphaFoldDB" id="A0A550JAX8"/>
<dbReference type="Proteomes" id="UP000317155">
    <property type="component" value="Unassembled WGS sequence"/>
</dbReference>
<dbReference type="EMBL" id="VJVV01000008">
    <property type="protein sequence ID" value="TRO80357.1"/>
    <property type="molecule type" value="Genomic_DNA"/>
</dbReference>
<dbReference type="OrthoDB" id="48956at2"/>
<evidence type="ECO:0008006" key="3">
    <source>
        <dbReference type="Google" id="ProtNLM"/>
    </source>
</evidence>
<name>A0A550JAX8_9BACT</name>
<protein>
    <recommendedName>
        <fullName evidence="3">LVIVD repeat-containing protein</fullName>
    </recommendedName>
</protein>
<evidence type="ECO:0000313" key="1">
    <source>
        <dbReference type="EMBL" id="TRO80357.1"/>
    </source>
</evidence>